<feature type="compositionally biased region" description="Low complexity" evidence="4">
    <location>
        <begin position="1"/>
        <end position="16"/>
    </location>
</feature>
<dbReference type="Gene3D" id="1.10.4190.10">
    <property type="entry name" value="Urease accessory protein UreF"/>
    <property type="match status" value="1"/>
</dbReference>
<proteinExistence type="inferred from homology"/>
<evidence type="ECO:0000256" key="4">
    <source>
        <dbReference type="SAM" id="MobiDB-lite"/>
    </source>
</evidence>
<reference evidence="5 6" key="1">
    <citation type="submission" date="2023-05" db="EMBL/GenBank/DDBJ databases">
        <title>Draft genome sequence of Streptomyces sp. B-S-A6 isolated from a cave soil in Thailand.</title>
        <authorList>
            <person name="Chamroensaksri N."/>
            <person name="Muangham S."/>
        </authorList>
    </citation>
    <scope>NUCLEOTIDE SEQUENCE [LARGE SCALE GENOMIC DNA]</scope>
    <source>
        <strain evidence="5 6">B-S-A6</strain>
    </source>
</reference>
<dbReference type="RefSeq" id="WP_282541296.1">
    <property type="nucleotide sequence ID" value="NZ_JASCIQ010000004.1"/>
</dbReference>
<comment type="caution">
    <text evidence="5">The sequence shown here is derived from an EMBL/GenBank/DDBJ whole genome shotgun (WGS) entry which is preliminary data.</text>
</comment>
<comment type="function">
    <text evidence="3">Required for maturation of urease via the functional incorporation of the urease nickel metallocenter.</text>
</comment>
<feature type="compositionally biased region" description="Pro residues" evidence="4">
    <location>
        <begin position="17"/>
        <end position="26"/>
    </location>
</feature>
<accession>A0ABT6S5H9</accession>
<dbReference type="PANTHER" id="PTHR33620">
    <property type="entry name" value="UREASE ACCESSORY PROTEIN F"/>
    <property type="match status" value="1"/>
</dbReference>
<feature type="region of interest" description="Disordered" evidence="4">
    <location>
        <begin position="1"/>
        <end position="27"/>
    </location>
</feature>
<keyword evidence="2 3" id="KW-0143">Chaperone</keyword>
<evidence type="ECO:0000256" key="1">
    <source>
        <dbReference type="ARBA" id="ARBA00022988"/>
    </source>
</evidence>
<dbReference type="PIRSF" id="PIRSF009467">
    <property type="entry name" value="Ureas_acces_UreF"/>
    <property type="match status" value="1"/>
</dbReference>
<keyword evidence="6" id="KW-1185">Reference proteome</keyword>
<gene>
    <name evidence="3" type="primary">ureF</name>
    <name evidence="5" type="ORF">QIS96_05885</name>
</gene>
<dbReference type="Proteomes" id="UP001223978">
    <property type="component" value="Unassembled WGS sequence"/>
</dbReference>
<comment type="similarity">
    <text evidence="3">Belongs to the UreF family.</text>
</comment>
<sequence length="260" mass="26516">MTTSTTATTTPAAPTTPDRPSPPPVPDSFAALLLLADGRLPAGAHAHSGGLEAAVALEDLQDLTGLEAFLRGRVATVGHVAAAFSAAACASVRSGLPVTGGSGTAAELSRLDDELEARTPSPALRTASRRLGRQLLRCGLRVWPHSTLDELAAATRRGPHQPVALGAVAAVAGLEPRAVAWAAVHDSVMVPATAAVRLLGLDPYSVYAVLARLGDRLDAVATAAAAQAHAAPADLPAWGAPLLDVSTELHATWEVRLFAS</sequence>
<protein>
    <recommendedName>
        <fullName evidence="3">Urease accessory protein UreF</fullName>
    </recommendedName>
</protein>
<comment type="subunit">
    <text evidence="3">UreD, UreF and UreG form a complex that acts as a GTP-hydrolysis-dependent molecular chaperone, activating the urease apoprotein by helping to assemble the nickel containing metallocenter of UreC. The UreE protein probably delivers the nickel.</text>
</comment>
<comment type="subcellular location">
    <subcellularLocation>
        <location evidence="3">Cytoplasm</location>
    </subcellularLocation>
</comment>
<evidence type="ECO:0000256" key="3">
    <source>
        <dbReference type="HAMAP-Rule" id="MF_01385"/>
    </source>
</evidence>
<organism evidence="5 6">
    <name type="scientific">Streptomyces cavernicola</name>
    <dbReference type="NCBI Taxonomy" id="3043613"/>
    <lineage>
        <taxon>Bacteria</taxon>
        <taxon>Bacillati</taxon>
        <taxon>Actinomycetota</taxon>
        <taxon>Actinomycetes</taxon>
        <taxon>Kitasatosporales</taxon>
        <taxon>Streptomycetaceae</taxon>
        <taxon>Streptomyces</taxon>
    </lineage>
</organism>
<dbReference type="HAMAP" id="MF_01385">
    <property type="entry name" value="UreF"/>
    <property type="match status" value="1"/>
</dbReference>
<evidence type="ECO:0000256" key="2">
    <source>
        <dbReference type="ARBA" id="ARBA00023186"/>
    </source>
</evidence>
<dbReference type="PANTHER" id="PTHR33620:SF1">
    <property type="entry name" value="UREASE ACCESSORY PROTEIN F"/>
    <property type="match status" value="1"/>
</dbReference>
<dbReference type="EMBL" id="JASCIQ010000004">
    <property type="protein sequence ID" value="MDI3403354.1"/>
    <property type="molecule type" value="Genomic_DNA"/>
</dbReference>
<dbReference type="InterPro" id="IPR038277">
    <property type="entry name" value="UreF_sf"/>
</dbReference>
<dbReference type="Pfam" id="PF01730">
    <property type="entry name" value="UreF"/>
    <property type="match status" value="1"/>
</dbReference>
<keyword evidence="1 3" id="KW-0996">Nickel insertion</keyword>
<dbReference type="InterPro" id="IPR002639">
    <property type="entry name" value="UreF"/>
</dbReference>
<keyword evidence="3" id="KW-0963">Cytoplasm</keyword>
<evidence type="ECO:0000313" key="5">
    <source>
        <dbReference type="EMBL" id="MDI3403354.1"/>
    </source>
</evidence>
<name>A0ABT6S5H9_9ACTN</name>
<evidence type="ECO:0000313" key="6">
    <source>
        <dbReference type="Proteomes" id="UP001223978"/>
    </source>
</evidence>